<evidence type="ECO:0000256" key="1">
    <source>
        <dbReference type="SAM" id="Phobius"/>
    </source>
</evidence>
<reference evidence="2" key="1">
    <citation type="submission" date="2023-07" db="EMBL/GenBank/DDBJ databases">
        <title>A collection of bacterial strains from the Burkholderia cepacia Research Laboratory and Repository.</title>
        <authorList>
            <person name="Lipuma J."/>
            <person name="Spilker T."/>
            <person name="Caverly L."/>
        </authorList>
    </citation>
    <scope>NUCLEOTIDE SEQUENCE</scope>
    <source>
        <strain evidence="2">AU42020</strain>
    </source>
</reference>
<keyword evidence="1" id="KW-1133">Transmembrane helix</keyword>
<dbReference type="EMBL" id="JAUJSQ010000010">
    <property type="protein sequence ID" value="MDN7934361.1"/>
    <property type="molecule type" value="Genomic_DNA"/>
</dbReference>
<evidence type="ECO:0000313" key="3">
    <source>
        <dbReference type="Proteomes" id="UP001171606"/>
    </source>
</evidence>
<proteinExistence type="predicted"/>
<keyword evidence="1" id="KW-0812">Transmembrane</keyword>
<protein>
    <submittedName>
        <fullName evidence="2">DUF3309 family protein</fullName>
    </submittedName>
</protein>
<evidence type="ECO:0000313" key="2">
    <source>
        <dbReference type="EMBL" id="MDN7934361.1"/>
    </source>
</evidence>
<name>A0ABT8PGV0_9BURK</name>
<organism evidence="2 3">
    <name type="scientific">Burkholderia metallica</name>
    <dbReference type="NCBI Taxonomy" id="488729"/>
    <lineage>
        <taxon>Bacteria</taxon>
        <taxon>Pseudomonadati</taxon>
        <taxon>Pseudomonadota</taxon>
        <taxon>Betaproteobacteria</taxon>
        <taxon>Burkholderiales</taxon>
        <taxon>Burkholderiaceae</taxon>
        <taxon>Burkholderia</taxon>
        <taxon>Burkholderia cepacia complex</taxon>
    </lineage>
</organism>
<dbReference type="InterPro" id="IPR021738">
    <property type="entry name" value="DUF3309"/>
</dbReference>
<sequence>MLGTILIVILILLLIGAFPAWPHSRSWGYWPSSTVGLIVIIVVILVLLGRI</sequence>
<keyword evidence="3" id="KW-1185">Reference proteome</keyword>
<gene>
    <name evidence="2" type="ORF">QZM52_24000</name>
</gene>
<feature type="transmembrane region" description="Helical" evidence="1">
    <location>
        <begin position="29"/>
        <end position="48"/>
    </location>
</feature>
<dbReference type="RefSeq" id="WP_069258938.1">
    <property type="nucleotide sequence ID" value="NZ_CABVPT010000004.1"/>
</dbReference>
<keyword evidence="1" id="KW-0472">Membrane</keyword>
<dbReference type="Pfam" id="PF11752">
    <property type="entry name" value="DUF3309"/>
    <property type="match status" value="1"/>
</dbReference>
<comment type="caution">
    <text evidence="2">The sequence shown here is derived from an EMBL/GenBank/DDBJ whole genome shotgun (WGS) entry which is preliminary data.</text>
</comment>
<dbReference type="GeneID" id="67906404"/>
<accession>A0ABT8PGV0</accession>
<dbReference type="Proteomes" id="UP001171606">
    <property type="component" value="Unassembled WGS sequence"/>
</dbReference>